<dbReference type="SUPFAM" id="SSF56349">
    <property type="entry name" value="DNA breaking-rejoining enzymes"/>
    <property type="match status" value="1"/>
</dbReference>
<feature type="active site" description="O-(3'-phospho-DNA)-tyrosine intermediate" evidence="9">
    <location>
        <position position="289"/>
    </location>
</feature>
<evidence type="ECO:0000256" key="8">
    <source>
        <dbReference type="ARBA" id="ARBA00023306"/>
    </source>
</evidence>
<organism evidence="12 13">
    <name type="scientific">Ameyamaea chiangmaiensis</name>
    <dbReference type="NCBI Taxonomy" id="442969"/>
    <lineage>
        <taxon>Bacteria</taxon>
        <taxon>Pseudomonadati</taxon>
        <taxon>Pseudomonadota</taxon>
        <taxon>Alphaproteobacteria</taxon>
        <taxon>Acetobacterales</taxon>
        <taxon>Acetobacteraceae</taxon>
        <taxon>Ameyamaea</taxon>
    </lineage>
</organism>
<dbReference type="InterPro" id="IPR044068">
    <property type="entry name" value="CB"/>
</dbReference>
<evidence type="ECO:0000313" key="13">
    <source>
        <dbReference type="Proteomes" id="UP000585665"/>
    </source>
</evidence>
<evidence type="ECO:0000313" key="12">
    <source>
        <dbReference type="EMBL" id="NVN39410.1"/>
    </source>
</evidence>
<dbReference type="NCBIfam" id="NF001399">
    <property type="entry name" value="PRK00283.1"/>
    <property type="match status" value="1"/>
</dbReference>
<dbReference type="GO" id="GO:0006313">
    <property type="term" value="P:DNA transposition"/>
    <property type="evidence" value="ECO:0007669"/>
    <property type="project" value="UniProtKB-UniRule"/>
</dbReference>
<gene>
    <name evidence="9" type="primary">xerC</name>
    <name evidence="12" type="ORF">HUK82_02355</name>
</gene>
<comment type="caution">
    <text evidence="12">The sequence shown here is derived from an EMBL/GenBank/DDBJ whole genome shotgun (WGS) entry which is preliminary data.</text>
</comment>
<dbReference type="HAMAP" id="MF_01808">
    <property type="entry name" value="Recomb_XerC_XerD"/>
    <property type="match status" value="1"/>
</dbReference>
<comment type="subcellular location">
    <subcellularLocation>
        <location evidence="1 9">Cytoplasm</location>
    </subcellularLocation>
</comment>
<dbReference type="GO" id="GO:0007059">
    <property type="term" value="P:chromosome segregation"/>
    <property type="evidence" value="ECO:0007669"/>
    <property type="project" value="UniProtKB-UniRule"/>
</dbReference>
<evidence type="ECO:0000259" key="10">
    <source>
        <dbReference type="PROSITE" id="PS51898"/>
    </source>
</evidence>
<dbReference type="InterPro" id="IPR013762">
    <property type="entry name" value="Integrase-like_cat_sf"/>
</dbReference>
<dbReference type="InterPro" id="IPR004107">
    <property type="entry name" value="Integrase_SAM-like_N"/>
</dbReference>
<dbReference type="InterPro" id="IPR010998">
    <property type="entry name" value="Integrase_recombinase_N"/>
</dbReference>
<dbReference type="GO" id="GO:0051301">
    <property type="term" value="P:cell division"/>
    <property type="evidence" value="ECO:0007669"/>
    <property type="project" value="UniProtKB-KW"/>
</dbReference>
<keyword evidence="6 9" id="KW-0238">DNA-binding</keyword>
<dbReference type="InterPro" id="IPR023009">
    <property type="entry name" value="Tyrosine_recombinase_XerC/XerD"/>
</dbReference>
<dbReference type="Pfam" id="PF00589">
    <property type="entry name" value="Phage_integrase"/>
    <property type="match status" value="1"/>
</dbReference>
<evidence type="ECO:0000256" key="1">
    <source>
        <dbReference type="ARBA" id="ARBA00004496"/>
    </source>
</evidence>
<dbReference type="RefSeq" id="WP_176612425.1">
    <property type="nucleotide sequence ID" value="NZ_JABXXR010000008.1"/>
</dbReference>
<keyword evidence="13" id="KW-1185">Reference proteome</keyword>
<dbReference type="Proteomes" id="UP000585665">
    <property type="component" value="Unassembled WGS sequence"/>
</dbReference>
<comment type="subunit">
    <text evidence="9">Forms a cyclic heterotetrameric complex composed of two molecules of XerC and two molecules of XerD.</text>
</comment>
<evidence type="ECO:0000256" key="7">
    <source>
        <dbReference type="ARBA" id="ARBA00023172"/>
    </source>
</evidence>
<keyword evidence="5 9" id="KW-0229">DNA integration</keyword>
<dbReference type="PROSITE" id="PS51898">
    <property type="entry name" value="TYR_RECOMBINASE"/>
    <property type="match status" value="1"/>
</dbReference>
<dbReference type="PANTHER" id="PTHR30349:SF90">
    <property type="entry name" value="TYROSINE RECOMBINASE XERD"/>
    <property type="match status" value="1"/>
</dbReference>
<feature type="active site" evidence="9">
    <location>
        <position position="257"/>
    </location>
</feature>
<dbReference type="Gene3D" id="1.10.150.130">
    <property type="match status" value="1"/>
</dbReference>
<dbReference type="GO" id="GO:0009037">
    <property type="term" value="F:tyrosine-based site-specific recombinase activity"/>
    <property type="evidence" value="ECO:0007669"/>
    <property type="project" value="UniProtKB-UniRule"/>
</dbReference>
<evidence type="ECO:0000259" key="11">
    <source>
        <dbReference type="PROSITE" id="PS51900"/>
    </source>
</evidence>
<dbReference type="Gene3D" id="1.10.443.10">
    <property type="entry name" value="Intergrase catalytic core"/>
    <property type="match status" value="1"/>
</dbReference>
<dbReference type="EMBL" id="JABXXR010000008">
    <property type="protein sequence ID" value="NVN39410.1"/>
    <property type="molecule type" value="Genomic_DNA"/>
</dbReference>
<feature type="domain" description="Core-binding (CB)" evidence="11">
    <location>
        <begin position="2"/>
        <end position="88"/>
    </location>
</feature>
<reference evidence="12 13" key="1">
    <citation type="submission" date="2020-06" db="EMBL/GenBank/DDBJ databases">
        <title>Description of novel acetic acid bacteria.</title>
        <authorList>
            <person name="Sombolestani A."/>
        </authorList>
    </citation>
    <scope>NUCLEOTIDE SEQUENCE [LARGE SCALE GENOMIC DNA]</scope>
    <source>
        <strain evidence="12 13">LMG 27010</strain>
    </source>
</reference>
<dbReference type="PANTHER" id="PTHR30349">
    <property type="entry name" value="PHAGE INTEGRASE-RELATED"/>
    <property type="match status" value="1"/>
</dbReference>
<dbReference type="PROSITE" id="PS51900">
    <property type="entry name" value="CB"/>
    <property type="match status" value="1"/>
</dbReference>
<keyword evidence="4 9" id="KW-0159">Chromosome partition</keyword>
<dbReference type="Pfam" id="PF02899">
    <property type="entry name" value="Phage_int_SAM_1"/>
    <property type="match status" value="1"/>
</dbReference>
<protein>
    <recommendedName>
        <fullName evidence="9">Tyrosine recombinase XerC</fullName>
    </recommendedName>
</protein>
<evidence type="ECO:0000256" key="4">
    <source>
        <dbReference type="ARBA" id="ARBA00022829"/>
    </source>
</evidence>
<comment type="similarity">
    <text evidence="9">Belongs to the 'phage' integrase family. XerC subfamily.</text>
</comment>
<comment type="function">
    <text evidence="9">Site-specific tyrosine recombinase, which acts by catalyzing the cutting and rejoining of the recombining DNA molecules. The XerC-XerD complex is essential to convert dimers of the bacterial chromosome into monomers to permit their segregation at cell division. It also contributes to the segregational stability of plasmids.</text>
</comment>
<feature type="domain" description="Tyr recombinase" evidence="10">
    <location>
        <begin position="109"/>
        <end position="302"/>
    </location>
</feature>
<evidence type="ECO:0000256" key="6">
    <source>
        <dbReference type="ARBA" id="ARBA00023125"/>
    </source>
</evidence>
<dbReference type="GO" id="GO:0005737">
    <property type="term" value="C:cytoplasm"/>
    <property type="evidence" value="ECO:0007669"/>
    <property type="project" value="UniProtKB-SubCell"/>
</dbReference>
<evidence type="ECO:0000256" key="2">
    <source>
        <dbReference type="ARBA" id="ARBA00022490"/>
    </source>
</evidence>
<dbReference type="GO" id="GO:0003677">
    <property type="term" value="F:DNA binding"/>
    <property type="evidence" value="ECO:0007669"/>
    <property type="project" value="UniProtKB-UniRule"/>
</dbReference>
<dbReference type="AlphaFoldDB" id="A0A850PA40"/>
<evidence type="ECO:0000256" key="9">
    <source>
        <dbReference type="HAMAP-Rule" id="MF_01808"/>
    </source>
</evidence>
<feature type="active site" evidence="9">
    <location>
        <position position="156"/>
    </location>
</feature>
<feature type="active site" evidence="9">
    <location>
        <position position="182"/>
    </location>
</feature>
<feature type="active site" evidence="9">
    <location>
        <position position="280"/>
    </location>
</feature>
<dbReference type="InterPro" id="IPR002104">
    <property type="entry name" value="Integrase_catalytic"/>
</dbReference>
<name>A0A850PA40_9PROT</name>
<keyword evidence="3 9" id="KW-0132">Cell division</keyword>
<keyword evidence="7 9" id="KW-0233">DNA recombination</keyword>
<evidence type="ECO:0000256" key="5">
    <source>
        <dbReference type="ARBA" id="ARBA00022908"/>
    </source>
</evidence>
<sequence>MSGVSASIDSFLEMLAAERGAARNTLAAYRRDLDDCTAFVVRHGGHTLRDATATDLHGYLASLGQAGFAARTVARRLSCLRQYFLFLMRDGVRRDDPTAECETPRRSVTLPRVLGEGDIAALLDAATAPPDASPLRRRRSAIAQAAIEMLYASGLRISELLALPRVVAQAGGGAGMIVVRGKGGRERLVPLSERARDAARALLAIDGRDADSDPRGPLFAGRTAGRPLTRQAFDHILAEVALRAGLPTGAVSPHVLRHSFASHLLAHGADLRALQTLLGHADISTTQIYTHVMDEHLRDLVERHHPLGGGAERP</sequence>
<accession>A0A850PA40</accession>
<evidence type="ECO:0000256" key="3">
    <source>
        <dbReference type="ARBA" id="ARBA00022618"/>
    </source>
</evidence>
<proteinExistence type="inferred from homology"/>
<dbReference type="InterPro" id="IPR011010">
    <property type="entry name" value="DNA_brk_join_enz"/>
</dbReference>
<keyword evidence="8 9" id="KW-0131">Cell cycle</keyword>
<keyword evidence="2 9" id="KW-0963">Cytoplasm</keyword>
<feature type="active site" evidence="9">
    <location>
        <position position="254"/>
    </location>
</feature>
<dbReference type="InterPro" id="IPR050090">
    <property type="entry name" value="Tyrosine_recombinase_XerCD"/>
</dbReference>